<dbReference type="EMBL" id="SNSC02000009">
    <property type="protein sequence ID" value="TID21639.1"/>
    <property type="molecule type" value="Genomic_DNA"/>
</dbReference>
<dbReference type="PANTHER" id="PTHR22792:SF132">
    <property type="entry name" value="LA-RELATED PROTEIN 1"/>
    <property type="match status" value="1"/>
</dbReference>
<feature type="compositionally biased region" description="Polar residues" evidence="3">
    <location>
        <begin position="470"/>
        <end position="486"/>
    </location>
</feature>
<dbReference type="InterPro" id="IPR036390">
    <property type="entry name" value="WH_DNA-bd_sf"/>
</dbReference>
<keyword evidence="1 2" id="KW-0694">RNA-binding</keyword>
<dbReference type="SMART" id="SM00684">
    <property type="entry name" value="DM15"/>
    <property type="match status" value="2"/>
</dbReference>
<feature type="compositionally biased region" description="Polar residues" evidence="3">
    <location>
        <begin position="622"/>
        <end position="635"/>
    </location>
</feature>
<dbReference type="InterPro" id="IPR006630">
    <property type="entry name" value="La_HTH"/>
</dbReference>
<comment type="caution">
    <text evidence="5">The sequence shown here is derived from an EMBL/GenBank/DDBJ whole genome shotgun (WGS) entry which is preliminary data.</text>
</comment>
<dbReference type="CDD" id="cd07323">
    <property type="entry name" value="LAM"/>
    <property type="match status" value="1"/>
</dbReference>
<gene>
    <name evidence="5" type="ORF">E6O75_ATG05034</name>
</gene>
<evidence type="ECO:0000313" key="5">
    <source>
        <dbReference type="EMBL" id="TID21639.1"/>
    </source>
</evidence>
<feature type="compositionally biased region" description="Basic and acidic residues" evidence="3">
    <location>
        <begin position="460"/>
        <end position="469"/>
    </location>
</feature>
<feature type="region of interest" description="Disordered" evidence="3">
    <location>
        <begin position="872"/>
        <end position="905"/>
    </location>
</feature>
<dbReference type="GO" id="GO:0005829">
    <property type="term" value="C:cytosol"/>
    <property type="evidence" value="ECO:0007669"/>
    <property type="project" value="TreeGrafter"/>
</dbReference>
<feature type="compositionally biased region" description="Basic and acidic residues" evidence="3">
    <location>
        <begin position="431"/>
        <end position="451"/>
    </location>
</feature>
<protein>
    <submittedName>
        <fullName evidence="5">RNA-binding protein Lupus La</fullName>
    </submittedName>
</protein>
<dbReference type="Gene3D" id="1.10.10.10">
    <property type="entry name" value="Winged helix-like DNA-binding domain superfamily/Winged helix DNA-binding domain"/>
    <property type="match status" value="1"/>
</dbReference>
<evidence type="ECO:0000313" key="6">
    <source>
        <dbReference type="Proteomes" id="UP000298493"/>
    </source>
</evidence>
<feature type="compositionally biased region" description="Basic and acidic residues" evidence="3">
    <location>
        <begin position="79"/>
        <end position="89"/>
    </location>
</feature>
<dbReference type="AlphaFoldDB" id="A0A4Z1PII0"/>
<dbReference type="SMART" id="SM00715">
    <property type="entry name" value="LA"/>
    <property type="match status" value="1"/>
</dbReference>
<dbReference type="InterPro" id="IPR036388">
    <property type="entry name" value="WH-like_DNA-bd_sf"/>
</dbReference>
<dbReference type="InterPro" id="IPR045180">
    <property type="entry name" value="La_dom_prot"/>
</dbReference>
<dbReference type="PROSITE" id="PS50961">
    <property type="entry name" value="HTH_LA"/>
    <property type="match status" value="1"/>
</dbReference>
<feature type="region of interest" description="Disordered" evidence="3">
    <location>
        <begin position="782"/>
        <end position="832"/>
    </location>
</feature>
<dbReference type="Proteomes" id="UP000298493">
    <property type="component" value="Unassembled WGS sequence"/>
</dbReference>
<feature type="compositionally biased region" description="Polar residues" evidence="3">
    <location>
        <begin position="402"/>
        <end position="411"/>
    </location>
</feature>
<dbReference type="InterPro" id="IPR006607">
    <property type="entry name" value="DM15"/>
</dbReference>
<feature type="compositionally biased region" description="Polar residues" evidence="3">
    <location>
        <begin position="28"/>
        <end position="40"/>
    </location>
</feature>
<dbReference type="PANTHER" id="PTHR22792">
    <property type="entry name" value="LUPUS LA PROTEIN-RELATED"/>
    <property type="match status" value="1"/>
</dbReference>
<evidence type="ECO:0000256" key="2">
    <source>
        <dbReference type="PROSITE-ProRule" id="PRU00332"/>
    </source>
</evidence>
<feature type="compositionally biased region" description="Polar residues" evidence="3">
    <location>
        <begin position="932"/>
        <end position="941"/>
    </location>
</feature>
<evidence type="ECO:0000256" key="3">
    <source>
        <dbReference type="SAM" id="MobiDB-lite"/>
    </source>
</evidence>
<feature type="compositionally biased region" description="Polar residues" evidence="3">
    <location>
        <begin position="877"/>
        <end position="896"/>
    </location>
</feature>
<dbReference type="GO" id="GO:0000339">
    <property type="term" value="F:RNA cap binding"/>
    <property type="evidence" value="ECO:0007669"/>
    <property type="project" value="InterPro"/>
</dbReference>
<feature type="compositionally biased region" description="Basic and acidic residues" evidence="3">
    <location>
        <begin position="326"/>
        <end position="336"/>
    </location>
</feature>
<feature type="compositionally biased region" description="Gly residues" evidence="3">
    <location>
        <begin position="573"/>
        <end position="582"/>
    </location>
</feature>
<dbReference type="Pfam" id="PF05383">
    <property type="entry name" value="La"/>
    <property type="match status" value="1"/>
</dbReference>
<dbReference type="STRING" id="86259.A0A4Z1PII0"/>
<feature type="compositionally biased region" description="Polar residues" evidence="3">
    <location>
        <begin position="588"/>
        <end position="598"/>
    </location>
</feature>
<accession>A0A4Z1PII0</accession>
<evidence type="ECO:0000256" key="1">
    <source>
        <dbReference type="ARBA" id="ARBA00022884"/>
    </source>
</evidence>
<dbReference type="GO" id="GO:0010494">
    <property type="term" value="C:cytoplasmic stress granule"/>
    <property type="evidence" value="ECO:0007669"/>
    <property type="project" value="TreeGrafter"/>
</dbReference>
<feature type="compositionally biased region" description="Polar residues" evidence="3">
    <location>
        <begin position="302"/>
        <end position="322"/>
    </location>
</feature>
<feature type="region of interest" description="Disordered" evidence="3">
    <location>
        <begin position="26"/>
        <end position="215"/>
    </location>
</feature>
<feature type="compositionally biased region" description="Polar residues" evidence="3">
    <location>
        <begin position="157"/>
        <end position="172"/>
    </location>
</feature>
<feature type="compositionally biased region" description="Basic and acidic residues" evidence="3">
    <location>
        <begin position="500"/>
        <end position="513"/>
    </location>
</feature>
<reference evidence="5 6" key="1">
    <citation type="submission" date="2019-04" db="EMBL/GenBank/DDBJ databases">
        <title>High contiguity whole genome sequence and gene annotation resource for two Venturia nashicola isolates.</title>
        <authorList>
            <person name="Prokchorchik M."/>
            <person name="Won K."/>
            <person name="Lee Y."/>
            <person name="Choi E.D."/>
            <person name="Segonzac C."/>
            <person name="Sohn K.H."/>
        </authorList>
    </citation>
    <scope>NUCLEOTIDE SEQUENCE [LARGE SCALE GENOMIC DNA]</scope>
    <source>
        <strain evidence="5 6">PRI2</strain>
    </source>
</reference>
<feature type="domain" description="HTH La-type RNA-binding" evidence="4">
    <location>
        <begin position="684"/>
        <end position="775"/>
    </location>
</feature>
<feature type="region of interest" description="Disordered" evidence="3">
    <location>
        <begin position="921"/>
        <end position="948"/>
    </location>
</feature>
<proteinExistence type="predicted"/>
<sequence>MASNQKPLVSDSAAPAVPFSYAQAAKGITSSHVSAQSSRAASGAITPITPVTPPKENSVPQGLKSELAPGSSWADDVETSTKEKKKGMESHSSATTVVDPQQSPKSTSPVIRAARSQSNGAVSPPSPDFGSASTSTLAREEDAVSVPVSSLDAAWENKSQGSNVPETRQVSSDRAASKGRGKGRGKKSDKSEEPETWSQPALPLHEAPLPTRNPWKIMPVVPKSAPMLARPSPALFESSKEAPALVTSNVDTLKSERNKSISVITTNSDSTRTTADLRKEGDVRLNQRREPRTGTKIAGKSTVDSQAVQITSPPMDQESWPTPDTVAERVQDKTEKSQNLQAEAAPAPPKGKNAWAKVDFIPTVVFNTPLPSTSRRGGRGGSRGGRESNGRQSGAPGDKAGATSQPTTSTGEPAGHGRPENSPRSSSPLKGSKETAAKRDLPQRTLKEVRPVDGNVPAESRAHKAEENPKTNGVSQEHRNGNSTRPKTARRSDVPITNGEKLKEGETGGKEIESIVASRRASISNALPENGDRKYSPPIDPATGARFPSDRKSGNYGSFSGRDRSEGGHRGGRGGSRGGSRGNGAHAYSQSGYTNGHMQGNPAYSPRSPTGYQQEPFFGHQPTHSRQFRGTNRNHSIPDPYRSYPNGYGTNGSPLLNTFVGQTGMYDYNNMMAMSATSFSQQPYADPMTLLSSVAHQLEFYFSVENIFGDVFLRRNMDSQGFILLSVIANFKRLRSLTNDLELIKYVCQQSPNIEHRLGPDGKDRLRLREGWEKFVYTMDQREPSAQNDGPESLITPPPATPQLQTHQPREQQMRHPSLPQSNPSIGPMTATPIPYQSLNGFAAAYGGFSSGAINDNHNFQTSPTSVANEAAPMVQPPTSQLASSSASQNGLTNGTAEHEGDSYPDVEVPNLRLIVRGQVGNAAAPPPGPQRSFSNGSLDGSSVADDLGIPTIPSAANDTRGSQAPIDRVAAFRNRNGRVTSNGSSVEAPTSEPNYGIFWLKDKASPSTELAPGSQSELYLVQRERALEARRAADSAHCPHEMQVLYQFWSHFLIRNFNFKMYSEFRQLALDDLQQGNFNGRKDLVMFYSEALKHKEHPVRLEVAKGFVDLVMDESTDPDRFAFDELQRVWRNGAMPLNNRKRTKQFVSPDLDRQLS</sequence>
<feature type="region of interest" description="Disordered" evidence="3">
    <location>
        <begin position="286"/>
        <end position="641"/>
    </location>
</feature>
<dbReference type="GO" id="GO:0048255">
    <property type="term" value="P:mRNA stabilization"/>
    <property type="evidence" value="ECO:0007669"/>
    <property type="project" value="InterPro"/>
</dbReference>
<dbReference type="Pfam" id="PF21071">
    <property type="entry name" value="LARP1_HEAT"/>
    <property type="match status" value="1"/>
</dbReference>
<keyword evidence="6" id="KW-1185">Reference proteome</keyword>
<organism evidence="5 6">
    <name type="scientific">Venturia nashicola</name>
    <dbReference type="NCBI Taxonomy" id="86259"/>
    <lineage>
        <taxon>Eukaryota</taxon>
        <taxon>Fungi</taxon>
        <taxon>Dikarya</taxon>
        <taxon>Ascomycota</taxon>
        <taxon>Pezizomycotina</taxon>
        <taxon>Dothideomycetes</taxon>
        <taxon>Pleosporomycetidae</taxon>
        <taxon>Venturiales</taxon>
        <taxon>Venturiaceae</taxon>
        <taxon>Venturia</taxon>
    </lineage>
</organism>
<dbReference type="SUPFAM" id="SSF46785">
    <property type="entry name" value="Winged helix' DNA-binding domain"/>
    <property type="match status" value="1"/>
</dbReference>
<feature type="compositionally biased region" description="Polar residues" evidence="3">
    <location>
        <begin position="90"/>
        <end position="121"/>
    </location>
</feature>
<name>A0A4Z1PII0_9PEZI</name>
<evidence type="ECO:0000259" key="4">
    <source>
        <dbReference type="PROSITE" id="PS50961"/>
    </source>
</evidence>
<dbReference type="GO" id="GO:0045727">
    <property type="term" value="P:positive regulation of translation"/>
    <property type="evidence" value="ECO:0007669"/>
    <property type="project" value="TreeGrafter"/>
</dbReference>